<evidence type="ECO:0000259" key="12">
    <source>
        <dbReference type="Pfam" id="PF07730"/>
    </source>
</evidence>
<protein>
    <recommendedName>
        <fullName evidence="2">histidine kinase</fullName>
        <ecNumber evidence="2">2.7.13.3</ecNumber>
    </recommendedName>
</protein>
<dbReference type="Pfam" id="PF23539">
    <property type="entry name" value="DUF7134"/>
    <property type="match status" value="1"/>
</dbReference>
<dbReference type="GO" id="GO:0000155">
    <property type="term" value="F:phosphorelay sensor kinase activity"/>
    <property type="evidence" value="ECO:0007669"/>
    <property type="project" value="InterPro"/>
</dbReference>
<sequence length="384" mass="41016">MLSSWRRYADRCPRLVETAFLALLCAATGAQNDRGPGWWPGLLITTTSCLALLWRHTRPGPVVASTAISAALLGALGYPVDVLLLLPLMVAMYALTVVAPQRTVRVYCVAAIVVVALAGLSSDRNDESWQGKTVVPAFWISLSVVQGTNVRTRRAHLDAVRARAEHAERTREDEARHRVAEERVRIARELHDVVAHHMALAHAQAGTAAHLARTRPDEAGRILGELTGTTSAALRELQATVGLLRRPEEPEDVLEPAPGLARLPELVSAFASAGLRVVVTVDGEERTLSPGTDLAAFRIVQEALTNVAKHASADTAQVRLAYAQDLLTLTVRDHGGAVSRPSAAGGGFGVIGMRERARAAGGRLDAGRHPEGGYAVTAELPLHP</sequence>
<dbReference type="InterPro" id="IPR055558">
    <property type="entry name" value="DUF7134"/>
</dbReference>
<feature type="domain" description="Histidine kinase/HSP90-like ATPase" evidence="11">
    <location>
        <begin position="295"/>
        <end position="383"/>
    </location>
</feature>
<evidence type="ECO:0000256" key="6">
    <source>
        <dbReference type="ARBA" id="ARBA00022777"/>
    </source>
</evidence>
<dbReference type="SUPFAM" id="SSF55874">
    <property type="entry name" value="ATPase domain of HSP90 chaperone/DNA topoisomerase II/histidine kinase"/>
    <property type="match status" value="1"/>
</dbReference>
<keyword evidence="10" id="KW-0472">Membrane</keyword>
<accession>A0A6L6WX70</accession>
<keyword evidence="8" id="KW-0902">Two-component regulatory system</keyword>
<dbReference type="InterPro" id="IPR011712">
    <property type="entry name" value="Sig_transdc_His_kin_sub3_dim/P"/>
</dbReference>
<dbReference type="RefSeq" id="WP_157165397.1">
    <property type="nucleotide sequence ID" value="NZ_WPNZ01000005.1"/>
</dbReference>
<dbReference type="GO" id="GO:0046983">
    <property type="term" value="F:protein dimerization activity"/>
    <property type="evidence" value="ECO:0007669"/>
    <property type="project" value="InterPro"/>
</dbReference>
<dbReference type="GO" id="GO:0005524">
    <property type="term" value="F:ATP binding"/>
    <property type="evidence" value="ECO:0007669"/>
    <property type="project" value="UniProtKB-KW"/>
</dbReference>
<comment type="caution">
    <text evidence="14">The sequence shown here is derived from an EMBL/GenBank/DDBJ whole genome shotgun (WGS) entry which is preliminary data.</text>
</comment>
<comment type="catalytic activity">
    <reaction evidence="1">
        <text>ATP + protein L-histidine = ADP + protein N-phospho-L-histidine.</text>
        <dbReference type="EC" id="2.7.13.3"/>
    </reaction>
</comment>
<dbReference type="InterPro" id="IPR050482">
    <property type="entry name" value="Sensor_HK_TwoCompSys"/>
</dbReference>
<evidence type="ECO:0000313" key="14">
    <source>
        <dbReference type="EMBL" id="MVO85351.1"/>
    </source>
</evidence>
<feature type="transmembrane region" description="Helical" evidence="10">
    <location>
        <begin position="37"/>
        <end position="54"/>
    </location>
</feature>
<evidence type="ECO:0000259" key="11">
    <source>
        <dbReference type="Pfam" id="PF02518"/>
    </source>
</evidence>
<organism evidence="14 15">
    <name type="scientific">Streptomyces typhae</name>
    <dbReference type="NCBI Taxonomy" id="2681492"/>
    <lineage>
        <taxon>Bacteria</taxon>
        <taxon>Bacillati</taxon>
        <taxon>Actinomycetota</taxon>
        <taxon>Actinomycetes</taxon>
        <taxon>Kitasatosporales</taxon>
        <taxon>Streptomycetaceae</taxon>
        <taxon>Streptomyces</taxon>
    </lineage>
</organism>
<dbReference type="Pfam" id="PF02518">
    <property type="entry name" value="HATPase_c"/>
    <property type="match status" value="1"/>
</dbReference>
<evidence type="ECO:0000256" key="4">
    <source>
        <dbReference type="ARBA" id="ARBA00022679"/>
    </source>
</evidence>
<keyword evidence="3" id="KW-0597">Phosphoprotein</keyword>
<evidence type="ECO:0000256" key="9">
    <source>
        <dbReference type="SAM" id="MobiDB-lite"/>
    </source>
</evidence>
<evidence type="ECO:0000256" key="8">
    <source>
        <dbReference type="ARBA" id="ARBA00023012"/>
    </source>
</evidence>
<dbReference type="Gene3D" id="1.20.5.1930">
    <property type="match status" value="1"/>
</dbReference>
<feature type="transmembrane region" description="Helical" evidence="10">
    <location>
        <begin position="12"/>
        <end position="31"/>
    </location>
</feature>
<evidence type="ECO:0000259" key="13">
    <source>
        <dbReference type="Pfam" id="PF23539"/>
    </source>
</evidence>
<proteinExistence type="predicted"/>
<evidence type="ECO:0000313" key="15">
    <source>
        <dbReference type="Proteomes" id="UP000483802"/>
    </source>
</evidence>
<keyword evidence="4" id="KW-0808">Transferase</keyword>
<evidence type="ECO:0000256" key="1">
    <source>
        <dbReference type="ARBA" id="ARBA00000085"/>
    </source>
</evidence>
<dbReference type="Gene3D" id="3.30.565.10">
    <property type="entry name" value="Histidine kinase-like ATPase, C-terminal domain"/>
    <property type="match status" value="1"/>
</dbReference>
<dbReference type="GO" id="GO:0016020">
    <property type="term" value="C:membrane"/>
    <property type="evidence" value="ECO:0007669"/>
    <property type="project" value="InterPro"/>
</dbReference>
<dbReference type="PANTHER" id="PTHR24421:SF10">
    <property type="entry name" value="NITRATE_NITRITE SENSOR PROTEIN NARQ"/>
    <property type="match status" value="1"/>
</dbReference>
<dbReference type="EC" id="2.7.13.3" evidence="2"/>
<keyword evidence="15" id="KW-1185">Reference proteome</keyword>
<name>A0A6L6WX70_9ACTN</name>
<feature type="transmembrane region" description="Helical" evidence="10">
    <location>
        <begin position="66"/>
        <end position="92"/>
    </location>
</feature>
<keyword evidence="7" id="KW-0067">ATP-binding</keyword>
<dbReference type="EMBL" id="WPNZ01000005">
    <property type="protein sequence ID" value="MVO85351.1"/>
    <property type="molecule type" value="Genomic_DNA"/>
</dbReference>
<feature type="domain" description="Signal transduction histidine kinase subgroup 3 dimerisation and phosphoacceptor" evidence="12">
    <location>
        <begin position="182"/>
        <end position="247"/>
    </location>
</feature>
<evidence type="ECO:0000256" key="2">
    <source>
        <dbReference type="ARBA" id="ARBA00012438"/>
    </source>
</evidence>
<evidence type="ECO:0000256" key="7">
    <source>
        <dbReference type="ARBA" id="ARBA00022840"/>
    </source>
</evidence>
<keyword evidence="6 14" id="KW-0418">Kinase</keyword>
<dbReference type="InterPro" id="IPR003594">
    <property type="entry name" value="HATPase_dom"/>
</dbReference>
<gene>
    <name evidence="14" type="ORF">GPA10_11450</name>
</gene>
<dbReference type="AlphaFoldDB" id="A0A6L6WX70"/>
<evidence type="ECO:0000256" key="5">
    <source>
        <dbReference type="ARBA" id="ARBA00022741"/>
    </source>
</evidence>
<dbReference type="Proteomes" id="UP000483802">
    <property type="component" value="Unassembled WGS sequence"/>
</dbReference>
<keyword evidence="10" id="KW-1133">Transmembrane helix</keyword>
<dbReference type="InterPro" id="IPR036890">
    <property type="entry name" value="HATPase_C_sf"/>
</dbReference>
<keyword evidence="10" id="KW-0812">Transmembrane</keyword>
<evidence type="ECO:0000256" key="3">
    <source>
        <dbReference type="ARBA" id="ARBA00022553"/>
    </source>
</evidence>
<keyword evidence="5" id="KW-0547">Nucleotide-binding</keyword>
<reference evidence="14 15" key="1">
    <citation type="submission" date="2019-11" db="EMBL/GenBank/DDBJ databases">
        <title>Streptomyces typhae sp. nov., a novel endophytic actinomycete isolated from the root of cattail pollen (Typha angustifolia L.).</title>
        <authorList>
            <person name="Peng C."/>
        </authorList>
    </citation>
    <scope>NUCLEOTIDE SEQUENCE [LARGE SCALE GENOMIC DNA]</scope>
    <source>
        <strain evidence="15">p1417</strain>
    </source>
</reference>
<dbReference type="CDD" id="cd16917">
    <property type="entry name" value="HATPase_UhpB-NarQ-NarX-like"/>
    <property type="match status" value="1"/>
</dbReference>
<dbReference type="Pfam" id="PF07730">
    <property type="entry name" value="HisKA_3"/>
    <property type="match status" value="1"/>
</dbReference>
<evidence type="ECO:0000256" key="10">
    <source>
        <dbReference type="SAM" id="Phobius"/>
    </source>
</evidence>
<dbReference type="PANTHER" id="PTHR24421">
    <property type="entry name" value="NITRATE/NITRITE SENSOR PROTEIN NARX-RELATED"/>
    <property type="match status" value="1"/>
</dbReference>
<feature type="region of interest" description="Disordered" evidence="9">
    <location>
        <begin position="363"/>
        <end position="384"/>
    </location>
</feature>
<feature type="domain" description="DUF7134" evidence="13">
    <location>
        <begin position="15"/>
        <end position="154"/>
    </location>
</feature>